<protein>
    <submittedName>
        <fullName evidence="2">Uncharacterized protein</fullName>
    </submittedName>
</protein>
<keyword evidence="3" id="KW-1185">Reference proteome</keyword>
<evidence type="ECO:0000313" key="3">
    <source>
        <dbReference type="Proteomes" id="UP001172159"/>
    </source>
</evidence>
<reference evidence="2" key="1">
    <citation type="submission" date="2023-06" db="EMBL/GenBank/DDBJ databases">
        <title>Genome-scale phylogeny and comparative genomics of the fungal order Sordariales.</title>
        <authorList>
            <consortium name="Lawrence Berkeley National Laboratory"/>
            <person name="Hensen N."/>
            <person name="Bonometti L."/>
            <person name="Westerberg I."/>
            <person name="Brannstrom I.O."/>
            <person name="Guillou S."/>
            <person name="Cros-Aarteil S."/>
            <person name="Calhoun S."/>
            <person name="Haridas S."/>
            <person name="Kuo A."/>
            <person name="Mondo S."/>
            <person name="Pangilinan J."/>
            <person name="Riley R."/>
            <person name="Labutti K."/>
            <person name="Andreopoulos B."/>
            <person name="Lipzen A."/>
            <person name="Chen C."/>
            <person name="Yanf M."/>
            <person name="Daum C."/>
            <person name="Ng V."/>
            <person name="Clum A."/>
            <person name="Steindorff A."/>
            <person name="Ohm R."/>
            <person name="Martin F."/>
            <person name="Silar P."/>
            <person name="Natvig D."/>
            <person name="Lalanne C."/>
            <person name="Gautier V."/>
            <person name="Ament-Velasquez S.L."/>
            <person name="Kruys A."/>
            <person name="Hutchinson M.I."/>
            <person name="Powell A.J."/>
            <person name="Barry K."/>
            <person name="Miller A.N."/>
            <person name="Grigoriev I.V."/>
            <person name="Debuchy R."/>
            <person name="Gladieux P."/>
            <person name="Thoren M.H."/>
            <person name="Johannesson H."/>
        </authorList>
    </citation>
    <scope>NUCLEOTIDE SEQUENCE</scope>
    <source>
        <strain evidence="2">CBS 540.89</strain>
    </source>
</reference>
<name>A0AA40BE91_9PEZI</name>
<dbReference type="EMBL" id="JAUKTV010000008">
    <property type="protein sequence ID" value="KAK0732611.1"/>
    <property type="molecule type" value="Genomic_DNA"/>
</dbReference>
<feature type="region of interest" description="Disordered" evidence="1">
    <location>
        <begin position="187"/>
        <end position="208"/>
    </location>
</feature>
<comment type="caution">
    <text evidence="2">The sequence shown here is derived from an EMBL/GenBank/DDBJ whole genome shotgun (WGS) entry which is preliminary data.</text>
</comment>
<sequence length="208" mass="22812">MAFGRGGKAGVESATGNGTPDWNMGPVSKARQATIPRHPTEMHGGHFPVRPSHAQMQTFQLASKSPFRLPQTKQMTRRDSVFENAGCGEASLPFYMKVQQVKSKKTEPWLVKSTPDCGVGGQEQRLNIWSKMLRLTTLRREDGYCFPDAGRINRLRGACPEKAESNIPTVELTGCRQVRMGEVRKSLGQPSTSAGMDLGQAGATWSSF</sequence>
<dbReference type="Proteomes" id="UP001172159">
    <property type="component" value="Unassembled WGS sequence"/>
</dbReference>
<evidence type="ECO:0000256" key="1">
    <source>
        <dbReference type="SAM" id="MobiDB-lite"/>
    </source>
</evidence>
<dbReference type="AlphaFoldDB" id="A0AA40BE91"/>
<feature type="region of interest" description="Disordered" evidence="1">
    <location>
        <begin position="1"/>
        <end position="27"/>
    </location>
</feature>
<accession>A0AA40BE91</accession>
<proteinExistence type="predicted"/>
<gene>
    <name evidence="2" type="ORF">B0T21DRAFT_198382</name>
</gene>
<organism evidence="2 3">
    <name type="scientific">Apiosordaria backusii</name>
    <dbReference type="NCBI Taxonomy" id="314023"/>
    <lineage>
        <taxon>Eukaryota</taxon>
        <taxon>Fungi</taxon>
        <taxon>Dikarya</taxon>
        <taxon>Ascomycota</taxon>
        <taxon>Pezizomycotina</taxon>
        <taxon>Sordariomycetes</taxon>
        <taxon>Sordariomycetidae</taxon>
        <taxon>Sordariales</taxon>
        <taxon>Lasiosphaeriaceae</taxon>
        <taxon>Apiosordaria</taxon>
    </lineage>
</organism>
<evidence type="ECO:0000313" key="2">
    <source>
        <dbReference type="EMBL" id="KAK0732611.1"/>
    </source>
</evidence>